<evidence type="ECO:0000256" key="3">
    <source>
        <dbReference type="ARBA" id="ARBA00022679"/>
    </source>
</evidence>
<dbReference type="GO" id="GO:0003723">
    <property type="term" value="F:RNA binding"/>
    <property type="evidence" value="ECO:0007669"/>
    <property type="project" value="UniProtKB-KW"/>
</dbReference>
<name>A0A7T3R0M0_9VIRU</name>
<dbReference type="EMBL" id="MW033625">
    <property type="protein sequence ID" value="QPZ88418.1"/>
    <property type="molecule type" value="Genomic_RNA"/>
</dbReference>
<dbReference type="InterPro" id="IPR002877">
    <property type="entry name" value="RNA_MeTrfase_FtsJ_dom"/>
</dbReference>
<dbReference type="Pfam" id="PF01728">
    <property type="entry name" value="FtsJ"/>
    <property type="match status" value="1"/>
</dbReference>
<keyword evidence="5" id="KW-0694">RNA-binding</keyword>
<dbReference type="Gene3D" id="3.40.50.150">
    <property type="entry name" value="Vaccinia Virus protein VP39"/>
    <property type="match status" value="1"/>
</dbReference>
<sequence>MLLPMGAIAAFLVFIFTYFIMRSRTYGFHRTADFAERLEEALERNPLSNYGRVFKDVLNKMSQTQFRKFRTLGTVNVQKLTTDASRGRMKLEDILRQTGIKIRGDVLSLACGRGGWEQVYAHHPGVTSVCAYTLGPTKATGGHEAYTDQAFPGKEKINLFYADITRLWAGNPTGLHEGHKVSLSTPEGYNCVLFDGGEQRPKCDEEVTKFRKLFMEGVMPAFDHRVDAFVLKILTPEDPNILAALKRIQEKTGRGDFVRSSFAKPTTRELYFVSTAIHPLEQKARRLLLDVVHRVRQDVRTRVERVVPSSNPGGYWQEIEDVPGLDILPPLDLGRSIAQLGVPLNEPTRVFSHWRSGGVFGFGKPGSRSNYRSGIAWNLYGKLIHVVGGLGLWEFTDTTYQGFMKVFHKKIDTAPVENSIYHSHLLEVVKGVGDYFGKHYAHRELTWEETVEACNPKGAPGTVDEDADMREFLARPDAQKIVEEHRRALDEGSPISGIFNTMGKKEKKKNGQNAGSRMVAYLPIPMRVLEQKLMGKLLDLTLPNLNRYAVGHLGLHDLGMRLAEVWKGSGCSDDIAGYDTRIGVVKQSMEHHLIQCLTAKLSTKHSIRQMYRLYCWPSILIPVWHQLYNRSELLHGRGQVMSGRIVTYSMNTVLRICIALLQQATAEGVAIENLREWAMRDMEGRSLSGGESPWAGVTSGDDCHRTAEPSMALKYARTWNVLNNLGLVRKDTPLDADTKLVFNLSDVEFCSHTYEKVSYWDSSQDRKVFRYMPTRPVSEILGKASLWMSGRADHMMEMGWISAQGNNLLLNYHHMHDVRRVGLAMKSVVPPGVMLVGDGHRIMPKPWMRQDQILDIINDCLFGESTAYPVQGFRVYSFQHLGYISMQRMRAYLPEFSQSALRDWRTKLYPIVSRMAAQNGGDTSPLREMRVYAVSV</sequence>
<keyword evidence="4" id="KW-0548">Nucleotidyltransferase</keyword>
<dbReference type="Pfam" id="PF20483">
    <property type="entry name" value="Flavi_NS5_thumb"/>
    <property type="match status" value="1"/>
</dbReference>
<evidence type="ECO:0000256" key="2">
    <source>
        <dbReference type="ARBA" id="ARBA00022562"/>
    </source>
</evidence>
<feature type="domain" description="RNA-directed RNA polymerase fingers/palm subdomains flavivirus" evidence="6">
    <location>
        <begin position="352"/>
        <end position="733"/>
    </location>
</feature>
<dbReference type="Gene3D" id="1.10.260.90">
    <property type="match status" value="1"/>
</dbReference>
<organism evidence="9">
    <name type="scientific">Soybean thrips virus 4</name>
    <dbReference type="NCBI Taxonomy" id="2796558"/>
    <lineage>
        <taxon>Viruses</taxon>
        <taxon>Riboviria</taxon>
    </lineage>
</organism>
<keyword evidence="3" id="KW-0808">Transferase</keyword>
<reference evidence="9" key="2">
    <citation type="submission" date="2020-09" db="EMBL/GenBank/DDBJ databases">
        <authorList>
            <person name="Thekke Veetil T."/>
            <person name="Lagos-Kutz D."/>
            <person name="Mccoppin N.K."/>
            <person name="Hartman G.L."/>
            <person name="Lim H.-S."/>
            <person name="Domier L.L."/>
        </authorList>
    </citation>
    <scope>NUCLEOTIDE SEQUENCE</scope>
    <source>
        <strain evidence="9">STN1ThV4</strain>
    </source>
</reference>
<dbReference type="GO" id="GO:0042025">
    <property type="term" value="C:host cell nucleus"/>
    <property type="evidence" value="ECO:0007669"/>
    <property type="project" value="UniProtKB-SubCell"/>
</dbReference>
<evidence type="ECO:0000313" key="9">
    <source>
        <dbReference type="EMBL" id="QPZ88418.1"/>
    </source>
</evidence>
<evidence type="ECO:0000259" key="6">
    <source>
        <dbReference type="Pfam" id="PF00972"/>
    </source>
</evidence>
<dbReference type="GO" id="GO:0005524">
    <property type="term" value="F:ATP binding"/>
    <property type="evidence" value="ECO:0007669"/>
    <property type="project" value="InterPro"/>
</dbReference>
<dbReference type="InterPro" id="IPR000208">
    <property type="entry name" value="Flavi_RdRp_fingers/palm"/>
</dbReference>
<dbReference type="Pfam" id="PF00972">
    <property type="entry name" value="Flavi_NS5"/>
    <property type="match status" value="1"/>
</dbReference>
<protein>
    <submittedName>
        <fullName evidence="9">NS5-like protein</fullName>
    </submittedName>
</protein>
<feature type="domain" description="Ribosomal RNA methyltransferase FtsJ" evidence="7">
    <location>
        <begin position="85"/>
        <end position="274"/>
    </location>
</feature>
<dbReference type="GO" id="GO:0003968">
    <property type="term" value="F:RNA-directed RNA polymerase activity"/>
    <property type="evidence" value="ECO:0007669"/>
    <property type="project" value="InterPro"/>
</dbReference>
<dbReference type="SUPFAM" id="SSF56672">
    <property type="entry name" value="DNA/RNA polymerases"/>
    <property type="match status" value="1"/>
</dbReference>
<evidence type="ECO:0000256" key="5">
    <source>
        <dbReference type="ARBA" id="ARBA00022884"/>
    </source>
</evidence>
<reference evidence="9" key="1">
    <citation type="journal article" date="2020" name="Viruses">
        <title>Soybean Thrips (Thysanoptera: Thripidae) Harbor Highly Diverse Populations of Arthropod, Fungal and Plant Viruses.</title>
        <authorList>
            <person name="Thekke-Veetil T."/>
            <person name="Lagos-Kutz D."/>
            <person name="McCoppin N.K."/>
            <person name="Hartman G.L."/>
            <person name="Ju H.K."/>
            <person name="Lim H.S."/>
            <person name="Domier L.L."/>
        </authorList>
    </citation>
    <scope>NUCLEOTIDE SEQUENCE</scope>
    <source>
        <strain evidence="9">STN1ThV4</strain>
    </source>
</reference>
<dbReference type="GO" id="GO:0032259">
    <property type="term" value="P:methylation"/>
    <property type="evidence" value="ECO:0007669"/>
    <property type="project" value="InterPro"/>
</dbReference>
<evidence type="ECO:0000259" key="8">
    <source>
        <dbReference type="Pfam" id="PF20483"/>
    </source>
</evidence>
<proteinExistence type="predicted"/>
<dbReference type="GO" id="GO:0008168">
    <property type="term" value="F:methyltransferase activity"/>
    <property type="evidence" value="ECO:0007669"/>
    <property type="project" value="InterPro"/>
</dbReference>
<dbReference type="InterPro" id="IPR046811">
    <property type="entry name" value="Flavi_NS5_thumb"/>
</dbReference>
<keyword evidence="2" id="KW-1048">Host nucleus</keyword>
<dbReference type="InterPro" id="IPR043502">
    <property type="entry name" value="DNA/RNA_pol_sf"/>
</dbReference>
<comment type="subcellular location">
    <subcellularLocation>
        <location evidence="1">Host nucleus</location>
    </subcellularLocation>
</comment>
<evidence type="ECO:0000259" key="7">
    <source>
        <dbReference type="Pfam" id="PF01728"/>
    </source>
</evidence>
<evidence type="ECO:0000256" key="4">
    <source>
        <dbReference type="ARBA" id="ARBA00022695"/>
    </source>
</evidence>
<accession>A0A7T3R0M0</accession>
<feature type="domain" description="RNA-directed RNA polymerase thumb subdomain flavivirus" evidence="8">
    <location>
        <begin position="746"/>
        <end position="908"/>
    </location>
</feature>
<evidence type="ECO:0000256" key="1">
    <source>
        <dbReference type="ARBA" id="ARBA00004147"/>
    </source>
</evidence>
<dbReference type="InterPro" id="IPR029063">
    <property type="entry name" value="SAM-dependent_MTases_sf"/>
</dbReference>